<organism evidence="1 2">
    <name type="scientific">Lojkania enalia</name>
    <dbReference type="NCBI Taxonomy" id="147567"/>
    <lineage>
        <taxon>Eukaryota</taxon>
        <taxon>Fungi</taxon>
        <taxon>Dikarya</taxon>
        <taxon>Ascomycota</taxon>
        <taxon>Pezizomycotina</taxon>
        <taxon>Dothideomycetes</taxon>
        <taxon>Pleosporomycetidae</taxon>
        <taxon>Pleosporales</taxon>
        <taxon>Pleosporales incertae sedis</taxon>
        <taxon>Lojkania</taxon>
    </lineage>
</organism>
<keyword evidence="2" id="KW-1185">Reference proteome</keyword>
<proteinExistence type="predicted"/>
<reference evidence="2" key="1">
    <citation type="journal article" date="2020" name="Stud. Mycol.">
        <title>101 Dothideomycetes genomes: A test case for predicting lifestyles and emergence of pathogens.</title>
        <authorList>
            <person name="Haridas S."/>
            <person name="Albert R."/>
            <person name="Binder M."/>
            <person name="Bloem J."/>
            <person name="LaButti K."/>
            <person name="Salamov A."/>
            <person name="Andreopoulos B."/>
            <person name="Baker S."/>
            <person name="Barry K."/>
            <person name="Bills G."/>
            <person name="Bluhm B."/>
            <person name="Cannon C."/>
            <person name="Castanera R."/>
            <person name="Culley D."/>
            <person name="Daum C."/>
            <person name="Ezra D."/>
            <person name="Gonzalez J."/>
            <person name="Henrissat B."/>
            <person name="Kuo A."/>
            <person name="Liang C."/>
            <person name="Lipzen A."/>
            <person name="Lutzoni F."/>
            <person name="Magnuson J."/>
            <person name="Mondo S."/>
            <person name="Nolan M."/>
            <person name="Ohm R."/>
            <person name="Pangilinan J."/>
            <person name="Park H.-J."/>
            <person name="Ramirez L."/>
            <person name="Alfaro M."/>
            <person name="Sun H."/>
            <person name="Tritt A."/>
            <person name="Yoshinaga Y."/>
            <person name="Zwiers L.-H."/>
            <person name="Turgeon B."/>
            <person name="Goodwin S."/>
            <person name="Spatafora J."/>
            <person name="Crous P."/>
            <person name="Grigoriev I."/>
        </authorList>
    </citation>
    <scope>NUCLEOTIDE SEQUENCE [LARGE SCALE GENOMIC DNA]</scope>
    <source>
        <strain evidence="2">CBS 304.66</strain>
    </source>
</reference>
<dbReference type="OrthoDB" id="4770059at2759"/>
<dbReference type="Proteomes" id="UP000800093">
    <property type="component" value="Unassembled WGS sequence"/>
</dbReference>
<dbReference type="EMBL" id="ML986602">
    <property type="protein sequence ID" value="KAF2265962.1"/>
    <property type="molecule type" value="Genomic_DNA"/>
</dbReference>
<dbReference type="AlphaFoldDB" id="A0A9P4N4N4"/>
<sequence length="106" mass="11436">MAVPLTTTFVPPPECTQDIRRQSGNETESYLLLGGKATNTCLPSFFTPTFTFFYSPGLYCPSGYLDNGYTKTLASVTETIVTCCPSSVLSLAFPAIVDLSPAARKH</sequence>
<evidence type="ECO:0000313" key="2">
    <source>
        <dbReference type="Proteomes" id="UP000800093"/>
    </source>
</evidence>
<evidence type="ECO:0000313" key="1">
    <source>
        <dbReference type="EMBL" id="KAF2265962.1"/>
    </source>
</evidence>
<name>A0A9P4N4N4_9PLEO</name>
<accession>A0A9P4N4N4</accession>
<comment type="caution">
    <text evidence="1">The sequence shown here is derived from an EMBL/GenBank/DDBJ whole genome shotgun (WGS) entry which is preliminary data.</text>
</comment>
<gene>
    <name evidence="1" type="ORF">CC78DRAFT_169677</name>
</gene>
<protein>
    <submittedName>
        <fullName evidence="1">Uncharacterized protein</fullName>
    </submittedName>
</protein>